<comment type="caution">
    <text evidence="1">The sequence shown here is derived from an EMBL/GenBank/DDBJ whole genome shotgun (WGS) entry which is preliminary data.</text>
</comment>
<keyword evidence="2" id="KW-1185">Reference proteome</keyword>
<dbReference type="Proteomes" id="UP000598120">
    <property type="component" value="Unassembled WGS sequence"/>
</dbReference>
<name>A0A8J2TNC9_9FLAO</name>
<dbReference type="AlphaFoldDB" id="A0A8J2TNC9"/>
<reference evidence="1 2" key="1">
    <citation type="journal article" date="2014" name="Int. J. Syst. Evol. Microbiol.">
        <title>Complete genome sequence of Corynebacterium casei LMG S-19264T (=DSM 44701T), isolated from a smear-ripened cheese.</title>
        <authorList>
            <consortium name="US DOE Joint Genome Institute (JGI-PGF)"/>
            <person name="Walter F."/>
            <person name="Albersmeier A."/>
            <person name="Kalinowski J."/>
            <person name="Ruckert C."/>
        </authorList>
    </citation>
    <scope>NUCLEOTIDE SEQUENCE [LARGE SCALE GENOMIC DNA]</scope>
    <source>
        <strain evidence="1 2">CGMCC 1.15295</strain>
    </source>
</reference>
<evidence type="ECO:0000313" key="1">
    <source>
        <dbReference type="EMBL" id="GFZ76231.1"/>
    </source>
</evidence>
<dbReference type="PANTHER" id="PTHR41339">
    <property type="entry name" value="LIPL48"/>
    <property type="match status" value="1"/>
</dbReference>
<sequence length="423" mass="46690">MVGNVFAQQEKGIVGSNNWLNSWTEFKPSSVDYREPTQILSGNISKDTKLYKKDTYLLLGNVFVTDSTTLTIEPGTVILGDFKTNGTLTVSKGATIIADGLETDPIIFTSNRSVKKPGDWGGIFILGDAPINKFGNEAAVNFGLNPSSYKNISYGGENPKSNSGILKYVRIEFAGKRTKSYGYFNALTLAGVGNKTIIENVMVSYCEGNAFNVLGGVVNLTKMISFRSNRNDYVFNEGTQSNIFNSLAIRSPYVSSSDGSKCMHIASYDKKEEADLTKKGTFVKAENLTLVNVSDDLASDIKVGLVKEALYIAKDASLVMNKSVISGFNPAVILDNNITVNSQNLEKIKFTEMYFNNCNGNIFVKDNANNEDLENWYGNRAFFNVYSKADDSETFIDLKNSKRPDFRLRINKIIASNDFDPED</sequence>
<dbReference type="EMBL" id="BMIC01000001">
    <property type="protein sequence ID" value="GFZ76231.1"/>
    <property type="molecule type" value="Genomic_DNA"/>
</dbReference>
<proteinExistence type="predicted"/>
<accession>A0A8J2TNC9</accession>
<protein>
    <recommendedName>
        <fullName evidence="3">T9SS C-terminal target domain-containing protein</fullName>
    </recommendedName>
</protein>
<evidence type="ECO:0000313" key="2">
    <source>
        <dbReference type="Proteomes" id="UP000598120"/>
    </source>
</evidence>
<organism evidence="1 2">
    <name type="scientific">Aquaticitalea lipolytica</name>
    <dbReference type="NCBI Taxonomy" id="1247562"/>
    <lineage>
        <taxon>Bacteria</taxon>
        <taxon>Pseudomonadati</taxon>
        <taxon>Bacteroidota</taxon>
        <taxon>Flavobacteriia</taxon>
        <taxon>Flavobacteriales</taxon>
        <taxon>Flavobacteriaceae</taxon>
        <taxon>Aquaticitalea</taxon>
    </lineage>
</organism>
<dbReference type="PANTHER" id="PTHR41339:SF1">
    <property type="entry name" value="SECRETED PROTEIN"/>
    <property type="match status" value="1"/>
</dbReference>
<gene>
    <name evidence="1" type="primary">remG</name>
    <name evidence="1" type="ORF">GCM10011531_01410</name>
</gene>
<evidence type="ECO:0008006" key="3">
    <source>
        <dbReference type="Google" id="ProtNLM"/>
    </source>
</evidence>